<name>A0A812XZT1_SYMPI</name>
<organism evidence="1 2">
    <name type="scientific">Symbiodinium pilosum</name>
    <name type="common">Dinoflagellate</name>
    <dbReference type="NCBI Taxonomy" id="2952"/>
    <lineage>
        <taxon>Eukaryota</taxon>
        <taxon>Sar</taxon>
        <taxon>Alveolata</taxon>
        <taxon>Dinophyceae</taxon>
        <taxon>Suessiales</taxon>
        <taxon>Symbiodiniaceae</taxon>
        <taxon>Symbiodinium</taxon>
    </lineage>
</organism>
<gene>
    <name evidence="1" type="primary">AMY1.6</name>
    <name evidence="1" type="ORF">SPIL2461_LOCUS22215</name>
</gene>
<dbReference type="OrthoDB" id="414799at2759"/>
<feature type="non-terminal residue" evidence="1">
    <location>
        <position position="1"/>
    </location>
</feature>
<feature type="non-terminal residue" evidence="1">
    <location>
        <position position="463"/>
    </location>
</feature>
<accession>A0A812XZT1</accession>
<dbReference type="AlphaFoldDB" id="A0A812XZT1"/>
<protein>
    <submittedName>
        <fullName evidence="1">AMY1.6 protein</fullName>
    </submittedName>
</protein>
<comment type="caution">
    <text evidence="1">The sequence shown here is derived from an EMBL/GenBank/DDBJ whole genome shotgun (WGS) entry which is preliminary data.</text>
</comment>
<dbReference type="Proteomes" id="UP000649617">
    <property type="component" value="Unassembled WGS sequence"/>
</dbReference>
<reference evidence="1" key="1">
    <citation type="submission" date="2021-02" db="EMBL/GenBank/DDBJ databases">
        <authorList>
            <person name="Dougan E. K."/>
            <person name="Rhodes N."/>
            <person name="Thang M."/>
            <person name="Chan C."/>
        </authorList>
    </citation>
    <scope>NUCLEOTIDE SEQUENCE</scope>
</reference>
<evidence type="ECO:0000313" key="2">
    <source>
        <dbReference type="Proteomes" id="UP000649617"/>
    </source>
</evidence>
<proteinExistence type="predicted"/>
<sequence>DAVFKAADTSDKACQAAYDNMSQGCPVYVGNTTFLPPGFNGDFAPLRDDHKACRDWLPEMKQEYESCHKIRDSLVSQEQALLDSFRDVNIFESPDDCTISGTDVLAYYEAMRVHFKNRKDTFWETYYKLENVTENITKFKCIDQEVAYFGKVAECESAQLKLEQTACDLHERTTESCKSLPACHDAKWNTYVEEMSAANGTIQDLKYEYRAIKRIQCLLDAFASDDMDAKIDECINKRHSTDLVNSTCVDNHDTAGKPDYTEPDVCKKGVESILHPDDDKFDDTEFTAKGIEAARCMASCCTVTWYSWTTYGNAIVDRTHYLIDEATNQPASYSSMEDAKNACEKLGSVHCFGIYDTKCDGASQESPVRLIASPGLDLHEVEESSIGSCIIHMKLGTGTTTTTTVVQLCDWEISVSRSAPQQGDFNTEWKKITVKNQAFDEVFRFSGCTDKELDEAEECVTKF</sequence>
<dbReference type="EMBL" id="CAJNIZ010047059">
    <property type="protein sequence ID" value="CAE7761378.1"/>
    <property type="molecule type" value="Genomic_DNA"/>
</dbReference>
<keyword evidence="2" id="KW-1185">Reference proteome</keyword>
<evidence type="ECO:0000313" key="1">
    <source>
        <dbReference type="EMBL" id="CAE7761378.1"/>
    </source>
</evidence>